<dbReference type="InterPro" id="IPR011990">
    <property type="entry name" value="TPR-like_helical_dom_sf"/>
</dbReference>
<dbReference type="Proteomes" id="UP001524383">
    <property type="component" value="Unassembled WGS sequence"/>
</dbReference>
<name>A0ABD4TMV7_9EURY</name>
<evidence type="ECO:0000256" key="1">
    <source>
        <dbReference type="ARBA" id="ARBA00022737"/>
    </source>
</evidence>
<evidence type="ECO:0000256" key="3">
    <source>
        <dbReference type="PROSITE-ProRule" id="PRU00339"/>
    </source>
</evidence>
<dbReference type="RefSeq" id="WP_255333299.1">
    <property type="nucleotide sequence ID" value="NZ_VOTZ01000025.1"/>
</dbReference>
<dbReference type="SUPFAM" id="SSF48371">
    <property type="entry name" value="ARM repeat"/>
    <property type="match status" value="1"/>
</dbReference>
<dbReference type="PANTHER" id="PTHR44943:SF8">
    <property type="entry name" value="TPR REPEAT-CONTAINING PROTEIN MJ0263"/>
    <property type="match status" value="1"/>
</dbReference>
<dbReference type="PANTHER" id="PTHR44943">
    <property type="entry name" value="CELLULOSE SYNTHASE OPERON PROTEIN C"/>
    <property type="match status" value="1"/>
</dbReference>
<dbReference type="SUPFAM" id="SSF48452">
    <property type="entry name" value="TPR-like"/>
    <property type="match status" value="1"/>
</dbReference>
<evidence type="ECO:0000313" key="5">
    <source>
        <dbReference type="Proteomes" id="UP001524383"/>
    </source>
</evidence>
<feature type="repeat" description="TPR" evidence="3">
    <location>
        <begin position="42"/>
        <end position="75"/>
    </location>
</feature>
<dbReference type="Gene3D" id="1.25.10.10">
    <property type="entry name" value="Leucine-rich Repeat Variant"/>
    <property type="match status" value="2"/>
</dbReference>
<proteinExistence type="predicted"/>
<keyword evidence="2 3" id="KW-0802">TPR repeat</keyword>
<evidence type="ECO:0000256" key="2">
    <source>
        <dbReference type="ARBA" id="ARBA00022803"/>
    </source>
</evidence>
<dbReference type="SMART" id="SM00567">
    <property type="entry name" value="EZ_HEAT"/>
    <property type="match status" value="5"/>
</dbReference>
<feature type="repeat" description="TPR" evidence="3">
    <location>
        <begin position="144"/>
        <end position="177"/>
    </location>
</feature>
<dbReference type="AlphaFoldDB" id="A0ABD4TMV7"/>
<feature type="repeat" description="TPR" evidence="3">
    <location>
        <begin position="110"/>
        <end position="143"/>
    </location>
</feature>
<dbReference type="Pfam" id="PF13646">
    <property type="entry name" value="HEAT_2"/>
    <property type="match status" value="1"/>
</dbReference>
<organism evidence="4 5">
    <name type="scientific">Methanocalculus taiwanensis</name>
    <dbReference type="NCBI Taxonomy" id="106207"/>
    <lineage>
        <taxon>Archaea</taxon>
        <taxon>Methanobacteriati</taxon>
        <taxon>Methanobacteriota</taxon>
        <taxon>Stenosarchaea group</taxon>
        <taxon>Methanomicrobia</taxon>
        <taxon>Methanomicrobiales</taxon>
        <taxon>Methanocalculaceae</taxon>
        <taxon>Methanocalculus</taxon>
    </lineage>
</organism>
<dbReference type="InterPro" id="IPR016024">
    <property type="entry name" value="ARM-type_fold"/>
</dbReference>
<dbReference type="EMBL" id="VOTZ01000025">
    <property type="protein sequence ID" value="MCQ1539333.1"/>
    <property type="molecule type" value="Genomic_DNA"/>
</dbReference>
<evidence type="ECO:0000313" key="4">
    <source>
        <dbReference type="EMBL" id="MCQ1539333.1"/>
    </source>
</evidence>
<keyword evidence="5" id="KW-1185">Reference proteome</keyword>
<sequence>MEEKREDQARGEELIARARLERDPARKLFFATQAIALFPDDTAAWVERAKALVKSGMINEAEEQIDEVIRQNPDNGEGWYLHGIIKSIRGERESAKSSLQKAAGTLAQPGPAQYALGSILLNEGEYEEALRLFDAALTEDSRDPDTWFARGKVLLAMKRYNQAVISFDHVLEVQPGSIRAEEARRTAIRMMKQDLTRTDDRDFALLRQEADYAGLVRILTREKRVRALKAAEELIRLGTGSTPYIRPLLSHDDPEIRMRALHLLLAISDPRCARLFVKLALSIETPEEGGGEMSATLLDAISRALWRTGKTTAVEALRESLVKRDEKETIRAIRLVERTGGEEAVEQLNAASAHPSARVVFAALSALGAIGNEEAIDAIFIHHMSHDPSIRAHADVALRQVTRRSINPLMQRYASGDSGYRAFIREILHLIGGELVPAILKGISHEEKTEVREAFSDALAQAADVQSIPLLIDALESPEEGIRLALPPAFQAIGVPAVHPLIKALLDPRRRVSEQAGRILAKMGRTAMPSLMSALDSGDHTLRVAASDVLVLMGREALPALQDAVDMKIKDPDIIQTMKDLITLIKKRERMVRLLAEYRGEEPV</sequence>
<protein>
    <submittedName>
        <fullName evidence="4">Tetratricopeptide repeat protein</fullName>
    </submittedName>
</protein>
<dbReference type="InterPro" id="IPR051685">
    <property type="entry name" value="Ycf3/AcsC/BcsC/TPR_MFPF"/>
</dbReference>
<gene>
    <name evidence="4" type="ORF">FTO68_10110</name>
</gene>
<dbReference type="InterPro" id="IPR004155">
    <property type="entry name" value="PBS_lyase_HEAT"/>
</dbReference>
<reference evidence="4 5" key="1">
    <citation type="submission" date="2019-08" db="EMBL/GenBank/DDBJ databases">
        <authorList>
            <person name="Chen S.-C."/>
            <person name="Lai M.-C."/>
            <person name="You Y.-T."/>
        </authorList>
    </citation>
    <scope>NUCLEOTIDE SEQUENCE [LARGE SCALE GENOMIC DNA]</scope>
    <source>
        <strain evidence="4 5">P2F9704a</strain>
    </source>
</reference>
<dbReference type="InterPro" id="IPR011989">
    <property type="entry name" value="ARM-like"/>
</dbReference>
<dbReference type="InterPro" id="IPR019734">
    <property type="entry name" value="TPR_rpt"/>
</dbReference>
<dbReference type="Pfam" id="PF14559">
    <property type="entry name" value="TPR_19"/>
    <property type="match status" value="2"/>
</dbReference>
<keyword evidence="1" id="KW-0677">Repeat</keyword>
<accession>A0ABD4TMV7</accession>
<dbReference type="SMART" id="SM00028">
    <property type="entry name" value="TPR"/>
    <property type="match status" value="3"/>
</dbReference>
<dbReference type="PROSITE" id="PS50005">
    <property type="entry name" value="TPR"/>
    <property type="match status" value="3"/>
</dbReference>
<comment type="caution">
    <text evidence="4">The sequence shown here is derived from an EMBL/GenBank/DDBJ whole genome shotgun (WGS) entry which is preliminary data.</text>
</comment>
<dbReference type="Gene3D" id="1.25.40.10">
    <property type="entry name" value="Tetratricopeptide repeat domain"/>
    <property type="match status" value="2"/>
</dbReference>